<dbReference type="PANTHER" id="PTHR13774:SF17">
    <property type="entry name" value="PHENAZINE BIOSYNTHESIS-LIKE DOMAIN-CONTAINING PROTEIN"/>
    <property type="match status" value="1"/>
</dbReference>
<dbReference type="Gene3D" id="3.10.310.10">
    <property type="entry name" value="Diaminopimelate Epimerase, Chain A, domain 1"/>
    <property type="match status" value="1"/>
</dbReference>
<protein>
    <submittedName>
        <fullName evidence="4">Uncharacterized protein</fullName>
    </submittedName>
</protein>
<gene>
    <name evidence="4" type="ORF">TanjilG_24613</name>
</gene>
<dbReference type="AlphaFoldDB" id="A0A4P1RKU3"/>
<keyword evidence="5" id="KW-1185">Reference proteome</keyword>
<name>A0A4P1RKU3_LUPAN</name>
<comment type="similarity">
    <text evidence="1">Belongs to the PhzF family.</text>
</comment>
<evidence type="ECO:0000313" key="5">
    <source>
        <dbReference type="Proteomes" id="UP000188354"/>
    </source>
</evidence>
<dbReference type="PANTHER" id="PTHR13774">
    <property type="entry name" value="PHENAZINE BIOSYNTHESIS PROTEIN"/>
    <property type="match status" value="1"/>
</dbReference>
<evidence type="ECO:0000256" key="1">
    <source>
        <dbReference type="ARBA" id="ARBA00008270"/>
    </source>
</evidence>
<dbReference type="STRING" id="3871.A0A4P1RKU3"/>
<dbReference type="Pfam" id="PF02567">
    <property type="entry name" value="PhzC-PhzF"/>
    <property type="match status" value="1"/>
</dbReference>
<dbReference type="Proteomes" id="UP000188354">
    <property type="component" value="Chromosome LG04"/>
</dbReference>
<organism evidence="4 5">
    <name type="scientific">Lupinus angustifolius</name>
    <name type="common">Narrow-leaved blue lupine</name>
    <dbReference type="NCBI Taxonomy" id="3871"/>
    <lineage>
        <taxon>Eukaryota</taxon>
        <taxon>Viridiplantae</taxon>
        <taxon>Streptophyta</taxon>
        <taxon>Embryophyta</taxon>
        <taxon>Tracheophyta</taxon>
        <taxon>Spermatophyta</taxon>
        <taxon>Magnoliopsida</taxon>
        <taxon>eudicotyledons</taxon>
        <taxon>Gunneridae</taxon>
        <taxon>Pentapetalae</taxon>
        <taxon>rosids</taxon>
        <taxon>fabids</taxon>
        <taxon>Fabales</taxon>
        <taxon>Fabaceae</taxon>
        <taxon>Papilionoideae</taxon>
        <taxon>50 kb inversion clade</taxon>
        <taxon>genistoids sensu lato</taxon>
        <taxon>core genistoids</taxon>
        <taxon>Genisteae</taxon>
        <taxon>Lupinus</taxon>
    </lineage>
</organism>
<keyword evidence="2" id="KW-0413">Isomerase</keyword>
<sequence>MGTKPVKYWLVDAFTDSPFKGNPAAVCLLEQEREEKWMQAIAAEFNISETCYLTRIVQYESSDTSLNEASTARFHLRWFTPTTEVKLCGHATLASAHILFSSGLVKSNAIEFLTLSGVLIAKRVLDINTAGSSNDGFFVELDFPADTLNEFNCDHILQISGALNGAPIIDIKRTTVGDGDDLLVELPSGKEVAELQPDIAAIAKCPGGGLLVSGAAPPESGFDYY</sequence>
<reference evidence="4 5" key="1">
    <citation type="journal article" date="2017" name="Plant Biotechnol. J.">
        <title>A comprehensive draft genome sequence for lupin (Lupinus angustifolius), an emerging health food: insights into plant-microbe interactions and legume evolution.</title>
        <authorList>
            <person name="Hane J.K."/>
            <person name="Ming Y."/>
            <person name="Kamphuis L.G."/>
            <person name="Nelson M.N."/>
            <person name="Garg G."/>
            <person name="Atkins C.A."/>
            <person name="Bayer P.E."/>
            <person name="Bravo A."/>
            <person name="Bringans S."/>
            <person name="Cannon S."/>
            <person name="Edwards D."/>
            <person name="Foley R."/>
            <person name="Gao L.L."/>
            <person name="Harrison M.J."/>
            <person name="Huang W."/>
            <person name="Hurgobin B."/>
            <person name="Li S."/>
            <person name="Liu C.W."/>
            <person name="McGrath A."/>
            <person name="Morahan G."/>
            <person name="Murray J."/>
            <person name="Weller J."/>
            <person name="Jian J."/>
            <person name="Singh K.B."/>
        </authorList>
    </citation>
    <scope>NUCLEOTIDE SEQUENCE [LARGE SCALE GENOMIC DNA]</scope>
    <source>
        <strain evidence="5">cv. Tanjil</strain>
        <tissue evidence="4">Whole plant</tissue>
    </source>
</reference>
<evidence type="ECO:0000313" key="4">
    <source>
        <dbReference type="EMBL" id="OIW12680.1"/>
    </source>
</evidence>
<evidence type="ECO:0000256" key="2">
    <source>
        <dbReference type="ARBA" id="ARBA00023235"/>
    </source>
</evidence>
<proteinExistence type="inferred from homology"/>
<accession>A0A4P1RKU3</accession>
<dbReference type="SUPFAM" id="SSF54506">
    <property type="entry name" value="Diaminopimelate epimerase-like"/>
    <property type="match status" value="1"/>
</dbReference>
<dbReference type="Gramene" id="OIW12680">
    <property type="protein sequence ID" value="OIW12680"/>
    <property type="gene ID" value="TanjilG_24613"/>
</dbReference>
<dbReference type="EMBL" id="CM007364">
    <property type="protein sequence ID" value="OIW12680.1"/>
    <property type="molecule type" value="Genomic_DNA"/>
</dbReference>
<dbReference type="InterPro" id="IPR003719">
    <property type="entry name" value="Phenazine_PhzF-like"/>
</dbReference>
<dbReference type="PIRSF" id="PIRSF016184">
    <property type="entry name" value="PhzC_PhzF"/>
    <property type="match status" value="1"/>
</dbReference>
<dbReference type="GO" id="GO:0005737">
    <property type="term" value="C:cytoplasm"/>
    <property type="evidence" value="ECO:0007669"/>
    <property type="project" value="TreeGrafter"/>
</dbReference>
<dbReference type="GO" id="GO:0016853">
    <property type="term" value="F:isomerase activity"/>
    <property type="evidence" value="ECO:0007669"/>
    <property type="project" value="UniProtKB-KW"/>
</dbReference>
<dbReference type="NCBIfam" id="TIGR00654">
    <property type="entry name" value="PhzF_family"/>
    <property type="match status" value="1"/>
</dbReference>
<evidence type="ECO:0000256" key="3">
    <source>
        <dbReference type="PIRSR" id="PIRSR016184-1"/>
    </source>
</evidence>
<feature type="active site" evidence="3">
    <location>
        <position position="49"/>
    </location>
</feature>